<protein>
    <submittedName>
        <fullName evidence="2">Uncharacterized protein</fullName>
    </submittedName>
</protein>
<organism evidence="2 3">
    <name type="scientific">Armillaria ostoyae</name>
    <name type="common">Armillaria root rot fungus</name>
    <dbReference type="NCBI Taxonomy" id="47428"/>
    <lineage>
        <taxon>Eukaryota</taxon>
        <taxon>Fungi</taxon>
        <taxon>Dikarya</taxon>
        <taxon>Basidiomycota</taxon>
        <taxon>Agaricomycotina</taxon>
        <taxon>Agaricomycetes</taxon>
        <taxon>Agaricomycetidae</taxon>
        <taxon>Agaricales</taxon>
        <taxon>Marasmiineae</taxon>
        <taxon>Physalacriaceae</taxon>
        <taxon>Armillaria</taxon>
    </lineage>
</organism>
<keyword evidence="3" id="KW-1185">Reference proteome</keyword>
<evidence type="ECO:0000313" key="3">
    <source>
        <dbReference type="Proteomes" id="UP000219338"/>
    </source>
</evidence>
<sequence length="100" mass="11270">MLKKDGYILYDVYMTTRIGHAVFESNISSVHPIRKEGGTFKEKLAISWSYPFEYVAYSSCNEAVMSARHTLPVSAFPRYSETRGPPKHLTSGFALSTSRT</sequence>
<evidence type="ECO:0000313" key="2">
    <source>
        <dbReference type="EMBL" id="SJL15352.1"/>
    </source>
</evidence>
<dbReference type="EMBL" id="FUEG01000028">
    <property type="protein sequence ID" value="SJL15352.1"/>
    <property type="molecule type" value="Genomic_DNA"/>
</dbReference>
<gene>
    <name evidence="2" type="ORF">ARMOST_18845</name>
</gene>
<proteinExistence type="predicted"/>
<dbReference type="Proteomes" id="UP000219338">
    <property type="component" value="Unassembled WGS sequence"/>
</dbReference>
<accession>A0A284S2W4</accession>
<feature type="region of interest" description="Disordered" evidence="1">
    <location>
        <begin position="80"/>
        <end position="100"/>
    </location>
</feature>
<dbReference type="AlphaFoldDB" id="A0A284S2W4"/>
<reference evidence="3" key="1">
    <citation type="journal article" date="2017" name="Nat. Ecol. Evol.">
        <title>Genome expansion and lineage-specific genetic innovations in the forest pathogenic fungi Armillaria.</title>
        <authorList>
            <person name="Sipos G."/>
            <person name="Prasanna A.N."/>
            <person name="Walter M.C."/>
            <person name="O'Connor E."/>
            <person name="Balint B."/>
            <person name="Krizsan K."/>
            <person name="Kiss B."/>
            <person name="Hess J."/>
            <person name="Varga T."/>
            <person name="Slot J."/>
            <person name="Riley R."/>
            <person name="Boka B."/>
            <person name="Rigling D."/>
            <person name="Barry K."/>
            <person name="Lee J."/>
            <person name="Mihaltcheva S."/>
            <person name="LaButti K."/>
            <person name="Lipzen A."/>
            <person name="Waldron R."/>
            <person name="Moloney N.M."/>
            <person name="Sperisen C."/>
            <person name="Kredics L."/>
            <person name="Vagvoelgyi C."/>
            <person name="Patrignani A."/>
            <person name="Fitzpatrick D."/>
            <person name="Nagy I."/>
            <person name="Doyle S."/>
            <person name="Anderson J.B."/>
            <person name="Grigoriev I.V."/>
            <person name="Gueldener U."/>
            <person name="Muensterkoetter M."/>
            <person name="Nagy L.G."/>
        </authorList>
    </citation>
    <scope>NUCLEOTIDE SEQUENCE [LARGE SCALE GENOMIC DNA]</scope>
    <source>
        <strain evidence="3">C18/9</strain>
    </source>
</reference>
<evidence type="ECO:0000256" key="1">
    <source>
        <dbReference type="SAM" id="MobiDB-lite"/>
    </source>
</evidence>
<name>A0A284S2W4_ARMOS</name>